<evidence type="ECO:0000256" key="1">
    <source>
        <dbReference type="SAM" id="MobiDB-lite"/>
    </source>
</evidence>
<sequence length="178" mass="19769">MTDIKNEVKDNQRNDPNLSSNIDKEQPDENSNSNINDNSVGLSDSTYAVNINEQSKTPEIPLEIETTLSTSSSVSSSPHQLPTTSLETLSTSVSQLLQKENNSEDKNVTNVTNDLYLRITLIGDITHIFRLAVDRIPSGPKDRDELSDWRHLRTSVSVEVGTQLLFRPVDRGSITSDD</sequence>
<keyword evidence="3" id="KW-1185">Reference proteome</keyword>
<feature type="compositionally biased region" description="Low complexity" evidence="1">
    <location>
        <begin position="30"/>
        <end position="39"/>
    </location>
</feature>
<reference evidence="2 3" key="2">
    <citation type="submission" date="2018-11" db="EMBL/GenBank/DDBJ databases">
        <authorList>
            <consortium name="Pathogen Informatics"/>
        </authorList>
    </citation>
    <scope>NUCLEOTIDE SEQUENCE [LARGE SCALE GENOMIC DNA]</scope>
    <source>
        <strain evidence="2">Dakar</strain>
        <strain evidence="3">Dakar, Senegal</strain>
    </source>
</reference>
<accession>A0A183KUF9</accession>
<feature type="compositionally biased region" description="Basic and acidic residues" evidence="1">
    <location>
        <begin position="1"/>
        <end position="13"/>
    </location>
</feature>
<dbReference type="Proteomes" id="UP000279833">
    <property type="component" value="Unassembled WGS sequence"/>
</dbReference>
<feature type="region of interest" description="Disordered" evidence="1">
    <location>
        <begin position="68"/>
        <end position="87"/>
    </location>
</feature>
<name>A0A183KUF9_9TREM</name>
<feature type="region of interest" description="Disordered" evidence="1">
    <location>
        <begin position="1"/>
        <end position="41"/>
    </location>
</feature>
<dbReference type="AlphaFoldDB" id="A0A183KUF9"/>
<evidence type="ECO:0000313" key="3">
    <source>
        <dbReference type="Proteomes" id="UP000279833"/>
    </source>
</evidence>
<dbReference type="EMBL" id="UZAK01041396">
    <property type="protein sequence ID" value="VDP66699.1"/>
    <property type="molecule type" value="Genomic_DNA"/>
</dbReference>
<reference evidence="4" key="1">
    <citation type="submission" date="2016-06" db="UniProtKB">
        <authorList>
            <consortium name="WormBaseParasite"/>
        </authorList>
    </citation>
    <scope>IDENTIFICATION</scope>
</reference>
<evidence type="ECO:0000313" key="2">
    <source>
        <dbReference type="EMBL" id="VDP66699.1"/>
    </source>
</evidence>
<proteinExistence type="predicted"/>
<protein>
    <submittedName>
        <fullName evidence="4">TFIIIC_sub6 domain-containing protein</fullName>
    </submittedName>
</protein>
<evidence type="ECO:0000313" key="4">
    <source>
        <dbReference type="WBParaSite" id="SCUD_0001870301-mRNA-1"/>
    </source>
</evidence>
<dbReference type="WBParaSite" id="SCUD_0001870301-mRNA-1">
    <property type="protein sequence ID" value="SCUD_0001870301-mRNA-1"/>
    <property type="gene ID" value="SCUD_0001870301"/>
</dbReference>
<gene>
    <name evidence="2" type="ORF">SCUD_LOCUS18700</name>
</gene>
<organism evidence="4">
    <name type="scientific">Schistosoma curassoni</name>
    <dbReference type="NCBI Taxonomy" id="6186"/>
    <lineage>
        <taxon>Eukaryota</taxon>
        <taxon>Metazoa</taxon>
        <taxon>Spiralia</taxon>
        <taxon>Lophotrochozoa</taxon>
        <taxon>Platyhelminthes</taxon>
        <taxon>Trematoda</taxon>
        <taxon>Digenea</taxon>
        <taxon>Strigeidida</taxon>
        <taxon>Schistosomatoidea</taxon>
        <taxon>Schistosomatidae</taxon>
        <taxon>Schistosoma</taxon>
    </lineage>
</organism>